<comment type="caution">
    <text evidence="1">The sequence shown here is derived from an EMBL/GenBank/DDBJ whole genome shotgun (WGS) entry which is preliminary data.</text>
</comment>
<dbReference type="RefSeq" id="WP_256614140.1">
    <property type="nucleotide sequence ID" value="NZ_JANIBK010000016.1"/>
</dbReference>
<sequence>MSLKIPRANSHFYSNSSNGWLYKSNQQPDRDFFHFGGGVSTVKAHGIQLFVDYEQLSGNFLHNIWTVSAGLCSEF</sequence>
<reference evidence="1 2" key="1">
    <citation type="submission" date="2022-07" db="EMBL/GenBank/DDBJ databases">
        <title>Methylomonas rivi sp. nov., Methylomonas rosea sp. nov., Methylomonas aureus sp. nov. and Methylomonas subterranea sp. nov., four novel methanotrophs isolated from a freshwater creek and the deep terrestrial subsurface.</title>
        <authorList>
            <person name="Abin C."/>
            <person name="Sankaranarayanan K."/>
            <person name="Garner C."/>
            <person name="Sindelar R."/>
            <person name="Kotary K."/>
            <person name="Garner R."/>
            <person name="Barclay S."/>
            <person name="Lawson P."/>
            <person name="Krumholz L."/>
        </authorList>
    </citation>
    <scope>NUCLEOTIDE SEQUENCE [LARGE SCALE GENOMIC DNA]</scope>
    <source>
        <strain evidence="1 2">WSC-6</strain>
    </source>
</reference>
<accession>A0ABT1U2I7</accession>
<keyword evidence="2" id="KW-1185">Reference proteome</keyword>
<protein>
    <recommendedName>
        <fullName evidence="3">Autotransporter domain-containing protein</fullName>
    </recommendedName>
</protein>
<evidence type="ECO:0008006" key="3">
    <source>
        <dbReference type="Google" id="ProtNLM"/>
    </source>
</evidence>
<organism evidence="1 2">
    <name type="scientific">Methylomonas rivi</name>
    <dbReference type="NCBI Taxonomy" id="2952226"/>
    <lineage>
        <taxon>Bacteria</taxon>
        <taxon>Pseudomonadati</taxon>
        <taxon>Pseudomonadota</taxon>
        <taxon>Gammaproteobacteria</taxon>
        <taxon>Methylococcales</taxon>
        <taxon>Methylococcaceae</taxon>
        <taxon>Methylomonas</taxon>
    </lineage>
</organism>
<dbReference type="Proteomes" id="UP001524586">
    <property type="component" value="Unassembled WGS sequence"/>
</dbReference>
<name>A0ABT1U2I7_9GAMM</name>
<evidence type="ECO:0000313" key="1">
    <source>
        <dbReference type="EMBL" id="MCQ8127788.1"/>
    </source>
</evidence>
<proteinExistence type="predicted"/>
<dbReference type="EMBL" id="JANIBK010000016">
    <property type="protein sequence ID" value="MCQ8127788.1"/>
    <property type="molecule type" value="Genomic_DNA"/>
</dbReference>
<gene>
    <name evidence="1" type="ORF">NP596_04870</name>
</gene>
<evidence type="ECO:0000313" key="2">
    <source>
        <dbReference type="Proteomes" id="UP001524586"/>
    </source>
</evidence>